<evidence type="ECO:0000256" key="7">
    <source>
        <dbReference type="SAM" id="Phobius"/>
    </source>
</evidence>
<evidence type="ECO:0000259" key="8">
    <source>
        <dbReference type="Pfam" id="PF09335"/>
    </source>
</evidence>
<dbReference type="RefSeq" id="WP_041058904.1">
    <property type="nucleotide sequence ID" value="NZ_JXRR01000016.1"/>
</dbReference>
<evidence type="ECO:0000256" key="4">
    <source>
        <dbReference type="ARBA" id="ARBA00022692"/>
    </source>
</evidence>
<dbReference type="InterPro" id="IPR051311">
    <property type="entry name" value="DedA_domain"/>
</dbReference>
<comment type="subcellular location">
    <subcellularLocation>
        <location evidence="1">Cell membrane</location>
        <topology evidence="1">Multi-pass membrane protein</topology>
    </subcellularLocation>
</comment>
<keyword evidence="3" id="KW-1003">Cell membrane</keyword>
<dbReference type="PANTHER" id="PTHR42709">
    <property type="entry name" value="ALKALINE PHOSPHATASE LIKE PROTEIN"/>
    <property type="match status" value="1"/>
</dbReference>
<evidence type="ECO:0000256" key="3">
    <source>
        <dbReference type="ARBA" id="ARBA00022475"/>
    </source>
</evidence>
<dbReference type="OrthoDB" id="9813426at2"/>
<proteinExistence type="inferred from homology"/>
<gene>
    <name evidence="9" type="ORF">KR50_25290</name>
</gene>
<name>A0A0C2VD04_9BACL</name>
<evidence type="ECO:0000256" key="2">
    <source>
        <dbReference type="ARBA" id="ARBA00010792"/>
    </source>
</evidence>
<feature type="transmembrane region" description="Helical" evidence="7">
    <location>
        <begin position="138"/>
        <end position="163"/>
    </location>
</feature>
<reference evidence="9 10" key="1">
    <citation type="submission" date="2015-01" db="EMBL/GenBank/DDBJ databases">
        <title>Jeotgalibacillus campisalis genome sequencing.</title>
        <authorList>
            <person name="Goh K.M."/>
            <person name="Chan K.-G."/>
            <person name="Yaakop A.S."/>
            <person name="Ee R."/>
            <person name="Gan H.M."/>
            <person name="Chan C.S."/>
        </authorList>
    </citation>
    <scope>NUCLEOTIDE SEQUENCE [LARGE SCALE GENOMIC DNA]</scope>
    <source>
        <strain evidence="9 10">SF-57</strain>
    </source>
</reference>
<feature type="domain" description="VTT" evidence="8">
    <location>
        <begin position="30"/>
        <end position="161"/>
    </location>
</feature>
<dbReference type="InterPro" id="IPR032816">
    <property type="entry name" value="VTT_dom"/>
</dbReference>
<dbReference type="PATRIC" id="fig|220754.4.peg.2544"/>
<evidence type="ECO:0000313" key="9">
    <source>
        <dbReference type="EMBL" id="KIL46832.1"/>
    </source>
</evidence>
<keyword evidence="4 7" id="KW-0812">Transmembrane</keyword>
<evidence type="ECO:0000256" key="5">
    <source>
        <dbReference type="ARBA" id="ARBA00022989"/>
    </source>
</evidence>
<organism evidence="9 10">
    <name type="scientific">Jeotgalibacillus campisalis</name>
    <dbReference type="NCBI Taxonomy" id="220754"/>
    <lineage>
        <taxon>Bacteria</taxon>
        <taxon>Bacillati</taxon>
        <taxon>Bacillota</taxon>
        <taxon>Bacilli</taxon>
        <taxon>Bacillales</taxon>
        <taxon>Caryophanaceae</taxon>
        <taxon>Jeotgalibacillus</taxon>
    </lineage>
</organism>
<keyword evidence="5 7" id="KW-1133">Transmembrane helix</keyword>
<evidence type="ECO:0000256" key="6">
    <source>
        <dbReference type="ARBA" id="ARBA00023136"/>
    </source>
</evidence>
<keyword evidence="10" id="KW-1185">Reference proteome</keyword>
<comment type="similarity">
    <text evidence="2">Belongs to the DedA family.</text>
</comment>
<protein>
    <submittedName>
        <fullName evidence="9">Alkaline phosphatase</fullName>
    </submittedName>
</protein>
<feature type="transmembrane region" description="Helical" evidence="7">
    <location>
        <begin position="175"/>
        <end position="195"/>
    </location>
</feature>
<keyword evidence="6 7" id="KW-0472">Membrane</keyword>
<comment type="caution">
    <text evidence="9">The sequence shown here is derived from an EMBL/GenBank/DDBJ whole genome shotgun (WGS) entry which is preliminary data.</text>
</comment>
<dbReference type="Proteomes" id="UP000031972">
    <property type="component" value="Unassembled WGS sequence"/>
</dbReference>
<feature type="transmembrane region" description="Helical" evidence="7">
    <location>
        <begin position="48"/>
        <end position="71"/>
    </location>
</feature>
<dbReference type="GO" id="GO:0005886">
    <property type="term" value="C:plasma membrane"/>
    <property type="evidence" value="ECO:0007669"/>
    <property type="project" value="UniProtKB-SubCell"/>
</dbReference>
<evidence type="ECO:0000256" key="1">
    <source>
        <dbReference type="ARBA" id="ARBA00004651"/>
    </source>
</evidence>
<dbReference type="AlphaFoldDB" id="A0A0C2VD04"/>
<dbReference type="Pfam" id="PF09335">
    <property type="entry name" value="VTT_dom"/>
    <property type="match status" value="1"/>
</dbReference>
<evidence type="ECO:0000313" key="10">
    <source>
        <dbReference type="Proteomes" id="UP000031972"/>
    </source>
</evidence>
<accession>A0A0C2VD04</accession>
<sequence length="204" mass="23124">MQEWVMSFMEQYGYFGIFLMIALENLFPPIPSEVILPFGGFMTTTTELTVTGVIIASTAGSVAGAVILYGVGLLVDVERLEKIIERYGSILRVKKEDLHRADAWFDRYGIWTVFFCRMIPLIRSLISIPAGMSNMPFVLFLIFTTLGTIIWNTILVVVGAQLGDSWEEILGFMDVYSTIAYAVIALFVIIFIFWYSKNRKKQSK</sequence>
<feature type="transmembrane region" description="Helical" evidence="7">
    <location>
        <begin position="12"/>
        <end position="36"/>
    </location>
</feature>
<dbReference type="EMBL" id="JXRR01000016">
    <property type="protein sequence ID" value="KIL46832.1"/>
    <property type="molecule type" value="Genomic_DNA"/>
</dbReference>
<dbReference type="PANTHER" id="PTHR42709:SF6">
    <property type="entry name" value="UNDECAPRENYL PHOSPHATE TRANSPORTER A"/>
    <property type="match status" value="1"/>
</dbReference>